<dbReference type="Pfam" id="PF25459">
    <property type="entry name" value="AIM3_BBC1_C"/>
    <property type="match status" value="1"/>
</dbReference>
<dbReference type="Proteomes" id="UP000091918">
    <property type="component" value="Unassembled WGS sequence"/>
</dbReference>
<accession>A0A1B7NKX8</accession>
<feature type="compositionally biased region" description="Polar residues" evidence="1">
    <location>
        <begin position="341"/>
        <end position="350"/>
    </location>
</feature>
<dbReference type="AlphaFoldDB" id="A0A1B7NKX8"/>
<feature type="compositionally biased region" description="Pro residues" evidence="1">
    <location>
        <begin position="131"/>
        <end position="157"/>
    </location>
</feature>
<feature type="compositionally biased region" description="Pro residues" evidence="1">
    <location>
        <begin position="236"/>
        <end position="258"/>
    </location>
</feature>
<feature type="compositionally biased region" description="Basic and acidic residues" evidence="1">
    <location>
        <begin position="202"/>
        <end position="215"/>
    </location>
</feature>
<dbReference type="OrthoDB" id="207120at2759"/>
<dbReference type="STRING" id="1658172.A0A1B7NKX8"/>
<sequence>AHKPLSEPSPASVERAPPPLPPQDRSAHGPPPNLARSAPPPIPTELPTPPVPAESRPPILPSRPILSPSLGSESDDELSAPQGAGQKSSDAGLDLSDRNGVPQSPGASFNPEASGGLKSPTIRAEKRASRGPPPIPLASPPLPSPSHTRPPPPPPPMSGRRSISDSKMSASTPTAMSGDNNSEEEVTEYDGDYDTDIASGVKHKDALKAHGRDSSFDEDTITDEFSARSPGSPQEMRPPPIPPTGAPRSVPPPPPAQPPKHARKSADMPRGPPPPVPPSKDQTGNEADDSEDYDPFRYSTRPPVPPGGPPPNVAPTAPGVESNLPIRTPPAEDDDDDLYSASLSRPLQQQPPSAERAAPGPPPPSWNPPRQSMDALRSTPNTRRSMDVSRPSADQGYIAGNVDLGASSLWWAQPNMPPPIFQKRRDVLFEMEQSTPTNRGGDTTVSKVVYVLFMDYSQTIITVQFDSKNPIDAILEQRHEPPPQRLRQDQLESAHEQFGTRISDAVTAKQNGIQVDEIRAGDIVTFRNARFQGHRGTMHQKYSVDVGKPDHVGVVVDWDGTKKKIRAWEQGRESKKVKMESFKLGDLKSGECRVWRVMPRSWVGWDGLK</sequence>
<evidence type="ECO:0000256" key="1">
    <source>
        <dbReference type="SAM" id="MobiDB-lite"/>
    </source>
</evidence>
<reference evidence="3 4" key="1">
    <citation type="submission" date="2015-07" db="EMBL/GenBank/DDBJ databases">
        <title>Emmonsia species relationships and genome sequence.</title>
        <authorList>
            <person name="Cuomo C.A."/>
            <person name="Schwartz I.S."/>
            <person name="Kenyon C."/>
            <person name="de Hoog G.S."/>
            <person name="Govender N.P."/>
            <person name="Botha A."/>
            <person name="Moreno L."/>
            <person name="de Vries M."/>
            <person name="Munoz J.F."/>
            <person name="Stielow J.B."/>
        </authorList>
    </citation>
    <scope>NUCLEOTIDE SEQUENCE [LARGE SCALE GENOMIC DNA]</scope>
    <source>
        <strain evidence="3 4">CBS 136260</strain>
    </source>
</reference>
<dbReference type="EMBL" id="LGUA01002755">
    <property type="protein sequence ID" value="OAX77346.1"/>
    <property type="molecule type" value="Genomic_DNA"/>
</dbReference>
<evidence type="ECO:0000313" key="4">
    <source>
        <dbReference type="Proteomes" id="UP000091918"/>
    </source>
</evidence>
<feature type="region of interest" description="Disordered" evidence="1">
    <location>
        <begin position="1"/>
        <end position="395"/>
    </location>
</feature>
<feature type="compositionally biased region" description="Pro residues" evidence="1">
    <location>
        <begin position="29"/>
        <end position="52"/>
    </location>
</feature>
<feature type="non-terminal residue" evidence="3">
    <location>
        <position position="1"/>
    </location>
</feature>
<keyword evidence="4" id="KW-1185">Reference proteome</keyword>
<feature type="compositionally biased region" description="Polar residues" evidence="1">
    <location>
        <begin position="165"/>
        <end position="180"/>
    </location>
</feature>
<evidence type="ECO:0000313" key="3">
    <source>
        <dbReference type="EMBL" id="OAX77346.1"/>
    </source>
</evidence>
<feature type="compositionally biased region" description="Acidic residues" evidence="1">
    <location>
        <begin position="181"/>
        <end position="195"/>
    </location>
</feature>
<name>A0A1B7NKX8_9EURO</name>
<evidence type="ECO:0000259" key="2">
    <source>
        <dbReference type="Pfam" id="PF25459"/>
    </source>
</evidence>
<feature type="domain" description="BBC1/AIM3 cysteine proteinase-fold" evidence="2">
    <location>
        <begin position="508"/>
        <end position="606"/>
    </location>
</feature>
<proteinExistence type="predicted"/>
<protein>
    <recommendedName>
        <fullName evidence="2">BBC1/AIM3 cysteine proteinase-fold domain-containing protein</fullName>
    </recommendedName>
</protein>
<dbReference type="InterPro" id="IPR057402">
    <property type="entry name" value="AIM3_BBC1_C"/>
</dbReference>
<feature type="compositionally biased region" description="Pro residues" evidence="1">
    <location>
        <begin position="302"/>
        <end position="313"/>
    </location>
</feature>
<organism evidence="3 4">
    <name type="scientific">Emergomyces africanus</name>
    <dbReference type="NCBI Taxonomy" id="1955775"/>
    <lineage>
        <taxon>Eukaryota</taxon>
        <taxon>Fungi</taxon>
        <taxon>Dikarya</taxon>
        <taxon>Ascomycota</taxon>
        <taxon>Pezizomycotina</taxon>
        <taxon>Eurotiomycetes</taxon>
        <taxon>Eurotiomycetidae</taxon>
        <taxon>Onygenales</taxon>
        <taxon>Ajellomycetaceae</taxon>
        <taxon>Emergomyces</taxon>
    </lineage>
</organism>
<gene>
    <name evidence="3" type="ORF">ACJ72_08358</name>
</gene>
<comment type="caution">
    <text evidence="3">The sequence shown here is derived from an EMBL/GenBank/DDBJ whole genome shotgun (WGS) entry which is preliminary data.</text>
</comment>